<dbReference type="InterPro" id="IPR036518">
    <property type="entry name" value="CobE/GbiG_C_sf"/>
</dbReference>
<dbReference type="Proteomes" id="UP000251617">
    <property type="component" value="Chromosome"/>
</dbReference>
<dbReference type="GO" id="GO:0009236">
    <property type="term" value="P:cobalamin biosynthetic process"/>
    <property type="evidence" value="ECO:0007669"/>
    <property type="project" value="InterPro"/>
</dbReference>
<protein>
    <submittedName>
        <fullName evidence="2">Cobalamin biosynthesis protein CobE</fullName>
    </submittedName>
</protein>
<dbReference type="Pfam" id="PF01890">
    <property type="entry name" value="CbiG_C"/>
    <property type="match status" value="1"/>
</dbReference>
<organism evidence="2 3">
    <name type="scientific">Pseudomonas putida</name>
    <name type="common">Arthrobacter siderocapsulatus</name>
    <dbReference type="NCBI Taxonomy" id="303"/>
    <lineage>
        <taxon>Bacteria</taxon>
        <taxon>Pseudomonadati</taxon>
        <taxon>Pseudomonadota</taxon>
        <taxon>Gammaproteobacteria</taxon>
        <taxon>Pseudomonadales</taxon>
        <taxon>Pseudomonadaceae</taxon>
        <taxon>Pseudomonas</taxon>
    </lineage>
</organism>
<dbReference type="SUPFAM" id="SSF159664">
    <property type="entry name" value="CobE/GbiG C-terminal domain-like"/>
    <property type="match status" value="1"/>
</dbReference>
<proteinExistence type="predicted"/>
<dbReference type="PANTHER" id="PTHR37477">
    <property type="entry name" value="COBALT-PRECORRIN-5A HYDROLASE"/>
    <property type="match status" value="1"/>
</dbReference>
<dbReference type="InterPro" id="IPR052553">
    <property type="entry name" value="CbiG_hydrolase"/>
</dbReference>
<sequence>MAALYAGFGCRRGCPAAVLETLLHLALANNGLTLAALRGIASIDLKAQEPGLRQLAEQLGLPLTLYSAQQLQPFLPLLSHRSEMAFDTTGCWGVAESAALALAAGEGQRSPILTVTRQVLGDATLALASNG</sequence>
<dbReference type="Gene3D" id="3.30.420.180">
    <property type="entry name" value="CobE/GbiG C-terminal domain"/>
    <property type="match status" value="1"/>
</dbReference>
<name>A0AAD0L9G5_PSEPU</name>
<evidence type="ECO:0000313" key="3">
    <source>
        <dbReference type="Proteomes" id="UP000251617"/>
    </source>
</evidence>
<feature type="domain" description="CobE/GbiG C-terminal" evidence="1">
    <location>
        <begin position="4"/>
        <end position="128"/>
    </location>
</feature>
<gene>
    <name evidence="2" type="ORF">C1S65_14125</name>
</gene>
<dbReference type="InterPro" id="IPR002750">
    <property type="entry name" value="CobE/GbiG_C"/>
</dbReference>
<dbReference type="AlphaFoldDB" id="A0AAD0L9G5"/>
<evidence type="ECO:0000313" key="2">
    <source>
        <dbReference type="EMBL" id="AXA25200.1"/>
    </source>
</evidence>
<accession>A0AAD0L9G5</accession>
<dbReference type="EMBL" id="CP030750">
    <property type="protein sequence ID" value="AXA25200.1"/>
    <property type="molecule type" value="Genomic_DNA"/>
</dbReference>
<reference evidence="2 3" key="1">
    <citation type="submission" date="2018-06" db="EMBL/GenBank/DDBJ databases">
        <title>The genome of Pseudomonas putida NX-1, a lignin degrader.</title>
        <authorList>
            <person name="Xu Z."/>
        </authorList>
    </citation>
    <scope>NUCLEOTIDE SEQUENCE [LARGE SCALE GENOMIC DNA]</scope>
    <source>
        <strain evidence="2 3">NX-1</strain>
    </source>
</reference>
<evidence type="ECO:0000259" key="1">
    <source>
        <dbReference type="Pfam" id="PF01890"/>
    </source>
</evidence>
<dbReference type="PANTHER" id="PTHR37477:SF1">
    <property type="entry name" value="COBALT-PRECORRIN-5A HYDROLASE"/>
    <property type="match status" value="1"/>
</dbReference>
<dbReference type="RefSeq" id="WP_112898366.1">
    <property type="nucleotide sequence ID" value="NZ_CP030750.1"/>
</dbReference>